<dbReference type="Proteomes" id="UP000447434">
    <property type="component" value="Chromosome 12"/>
</dbReference>
<dbReference type="GO" id="GO:0050832">
    <property type="term" value="P:defense response to fungus"/>
    <property type="evidence" value="ECO:0007669"/>
    <property type="project" value="TreeGrafter"/>
</dbReference>
<dbReference type="InterPro" id="IPR044292">
    <property type="entry name" value="NPR"/>
</dbReference>
<organism evidence="3 4">
    <name type="scientific">Lupinus albus</name>
    <name type="common">White lupine</name>
    <name type="synonym">Lupinus termis</name>
    <dbReference type="NCBI Taxonomy" id="3870"/>
    <lineage>
        <taxon>Eukaryota</taxon>
        <taxon>Viridiplantae</taxon>
        <taxon>Streptophyta</taxon>
        <taxon>Embryophyta</taxon>
        <taxon>Tracheophyta</taxon>
        <taxon>Spermatophyta</taxon>
        <taxon>Magnoliopsida</taxon>
        <taxon>eudicotyledons</taxon>
        <taxon>Gunneridae</taxon>
        <taxon>Pentapetalae</taxon>
        <taxon>rosids</taxon>
        <taxon>fabids</taxon>
        <taxon>Fabales</taxon>
        <taxon>Fabaceae</taxon>
        <taxon>Papilionoideae</taxon>
        <taxon>50 kb inversion clade</taxon>
        <taxon>genistoids sensu lato</taxon>
        <taxon>core genistoids</taxon>
        <taxon>Genisteae</taxon>
        <taxon>Lupinus</taxon>
    </lineage>
</organism>
<dbReference type="GO" id="GO:0042742">
    <property type="term" value="P:defense response to bacterium"/>
    <property type="evidence" value="ECO:0007669"/>
    <property type="project" value="TreeGrafter"/>
</dbReference>
<sequence>MYFFSVVFVIGLNASEVLSLGLVDVNLLNSQGHMVLHIAAMCRDPSIIVSLLIKGAFASDLTFDGQSAVTICKRLTRPKDYHTKTKQSLDMHRCP</sequence>
<evidence type="ECO:0000313" key="4">
    <source>
        <dbReference type="Proteomes" id="UP000447434"/>
    </source>
</evidence>
<dbReference type="GO" id="GO:0005886">
    <property type="term" value="C:plasma membrane"/>
    <property type="evidence" value="ECO:0007669"/>
    <property type="project" value="UniProtKB-SubCell"/>
</dbReference>
<feature type="signal peptide" evidence="2">
    <location>
        <begin position="1"/>
        <end position="19"/>
    </location>
</feature>
<gene>
    <name evidence="3" type="ORF">Lalb_Chr12g0204241</name>
</gene>
<keyword evidence="2" id="KW-0732">Signal</keyword>
<evidence type="ECO:0000256" key="1">
    <source>
        <dbReference type="ARBA" id="ARBA00004202"/>
    </source>
</evidence>
<keyword evidence="4" id="KW-1185">Reference proteome</keyword>
<name>A0A6A4PN27_LUPAL</name>
<dbReference type="GO" id="GO:2000031">
    <property type="term" value="P:regulation of salicylic acid mediated signaling pathway"/>
    <property type="evidence" value="ECO:0007669"/>
    <property type="project" value="InterPro"/>
</dbReference>
<comment type="subcellular location">
    <subcellularLocation>
        <location evidence="1">Cell membrane</location>
        <topology evidence="1">Peripheral membrane protein</topology>
    </subcellularLocation>
</comment>
<dbReference type="GO" id="GO:0009862">
    <property type="term" value="P:systemic acquired resistance, salicylic acid mediated signaling pathway"/>
    <property type="evidence" value="ECO:0007669"/>
    <property type="project" value="InterPro"/>
</dbReference>
<accession>A0A6A4PN27</accession>
<proteinExistence type="predicted"/>
<dbReference type="GO" id="GO:2000022">
    <property type="term" value="P:regulation of jasmonic acid mediated signaling pathway"/>
    <property type="evidence" value="ECO:0007669"/>
    <property type="project" value="InterPro"/>
</dbReference>
<dbReference type="SUPFAM" id="SSF48403">
    <property type="entry name" value="Ankyrin repeat"/>
    <property type="match status" value="1"/>
</dbReference>
<dbReference type="PANTHER" id="PTHR46475:SF2">
    <property type="entry name" value="REGULATORY PROTEIN NPR3"/>
    <property type="match status" value="1"/>
</dbReference>
<dbReference type="PANTHER" id="PTHR46475">
    <property type="entry name" value="REGULATORY PROTEIN NPR3"/>
    <property type="match status" value="1"/>
</dbReference>
<dbReference type="EMBL" id="WOCE01000012">
    <property type="protein sequence ID" value="KAE9602878.1"/>
    <property type="molecule type" value="Genomic_DNA"/>
</dbReference>
<dbReference type="OrthoDB" id="1731685at2759"/>
<dbReference type="AlphaFoldDB" id="A0A6A4PN27"/>
<feature type="chain" id="PRO_5025561938" evidence="2">
    <location>
        <begin position="20"/>
        <end position="95"/>
    </location>
</feature>
<reference evidence="4" key="1">
    <citation type="journal article" date="2020" name="Nat. Commun.">
        <title>Genome sequence of the cluster root forming white lupin.</title>
        <authorList>
            <person name="Hufnagel B."/>
            <person name="Marques A."/>
            <person name="Soriano A."/>
            <person name="Marques L."/>
            <person name="Divol F."/>
            <person name="Doumas P."/>
            <person name="Sallet E."/>
            <person name="Mancinotti D."/>
            <person name="Carrere S."/>
            <person name="Marande W."/>
            <person name="Arribat S."/>
            <person name="Keller J."/>
            <person name="Huneau C."/>
            <person name="Blein T."/>
            <person name="Aime D."/>
            <person name="Laguerre M."/>
            <person name="Taylor J."/>
            <person name="Schubert V."/>
            <person name="Nelson M."/>
            <person name="Geu-Flores F."/>
            <person name="Crespi M."/>
            <person name="Gallardo-Guerrero K."/>
            <person name="Delaux P.-M."/>
            <person name="Salse J."/>
            <person name="Berges H."/>
            <person name="Guyot R."/>
            <person name="Gouzy J."/>
            <person name="Peret B."/>
        </authorList>
    </citation>
    <scope>NUCLEOTIDE SEQUENCE [LARGE SCALE GENOMIC DNA]</scope>
    <source>
        <strain evidence="4">cv. Amiga</strain>
    </source>
</reference>
<dbReference type="GO" id="GO:0005634">
    <property type="term" value="C:nucleus"/>
    <property type="evidence" value="ECO:0007669"/>
    <property type="project" value="TreeGrafter"/>
</dbReference>
<dbReference type="Gene3D" id="1.25.40.20">
    <property type="entry name" value="Ankyrin repeat-containing domain"/>
    <property type="match status" value="1"/>
</dbReference>
<comment type="caution">
    <text evidence="3">The sequence shown here is derived from an EMBL/GenBank/DDBJ whole genome shotgun (WGS) entry which is preliminary data.</text>
</comment>
<dbReference type="InterPro" id="IPR036770">
    <property type="entry name" value="Ankyrin_rpt-contain_sf"/>
</dbReference>
<evidence type="ECO:0000313" key="3">
    <source>
        <dbReference type="EMBL" id="KAE9602878.1"/>
    </source>
</evidence>
<evidence type="ECO:0000256" key="2">
    <source>
        <dbReference type="SAM" id="SignalP"/>
    </source>
</evidence>
<protein>
    <submittedName>
        <fullName evidence="3">Putative ankyrin repeat-containing domain-containing protein</fullName>
    </submittedName>
</protein>